<keyword evidence="2" id="KW-0732">Signal</keyword>
<keyword evidence="1" id="KW-0812">Transmembrane</keyword>
<dbReference type="Proteomes" id="UP000184758">
    <property type="component" value="Unassembled WGS sequence"/>
</dbReference>
<evidence type="ECO:0000313" key="3">
    <source>
        <dbReference type="EMBL" id="SIN84158.1"/>
    </source>
</evidence>
<reference evidence="4" key="1">
    <citation type="submission" date="2016-11" db="EMBL/GenBank/DDBJ databases">
        <authorList>
            <person name="Varghese N."/>
            <person name="Submissions S."/>
        </authorList>
    </citation>
    <scope>NUCLEOTIDE SEQUENCE [LARGE SCALE GENOMIC DNA]</scope>
    <source>
        <strain evidence="4">313</strain>
    </source>
</reference>
<feature type="signal peptide" evidence="2">
    <location>
        <begin position="1"/>
        <end position="28"/>
    </location>
</feature>
<name>A0A1N6EMB0_9LACT</name>
<dbReference type="Pfam" id="PF20046">
    <property type="entry name" value="DUF6448"/>
    <property type="match status" value="1"/>
</dbReference>
<dbReference type="eggNOG" id="ENOG5031KIR">
    <property type="taxonomic scope" value="Bacteria"/>
</dbReference>
<evidence type="ECO:0008006" key="5">
    <source>
        <dbReference type="Google" id="ProtNLM"/>
    </source>
</evidence>
<proteinExistence type="predicted"/>
<dbReference type="EMBL" id="FSRN01000001">
    <property type="protein sequence ID" value="SIN84158.1"/>
    <property type="molecule type" value="Genomic_DNA"/>
</dbReference>
<organism evidence="3 4">
    <name type="scientific">Carnobacterium alterfunditum</name>
    <dbReference type="NCBI Taxonomy" id="28230"/>
    <lineage>
        <taxon>Bacteria</taxon>
        <taxon>Bacillati</taxon>
        <taxon>Bacillota</taxon>
        <taxon>Bacilli</taxon>
        <taxon>Lactobacillales</taxon>
        <taxon>Carnobacteriaceae</taxon>
        <taxon>Carnobacterium</taxon>
    </lineage>
</organism>
<evidence type="ECO:0000313" key="4">
    <source>
        <dbReference type="Proteomes" id="UP000184758"/>
    </source>
</evidence>
<dbReference type="RefSeq" id="WP_245792746.1">
    <property type="nucleotide sequence ID" value="NZ_FSRN01000001.1"/>
</dbReference>
<feature type="transmembrane region" description="Helical" evidence="1">
    <location>
        <begin position="219"/>
        <end position="237"/>
    </location>
</feature>
<dbReference type="STRING" id="28230.SAMN05878443_0081"/>
<accession>A0A1N6EMB0</accession>
<keyword evidence="1" id="KW-0472">Membrane</keyword>
<sequence>MNKTFLMTSAATLSAVGVLFLSPVTASAHCDTMDGPVIGDAQTAIKENNINYIAKWVSPEEEANLTDIFNQTMEVRDDSPEAQELADQYLFENLVRVHRAGEGAPYTGVKPEGFPMAEEIVAADESIKIGNLDPLKDLVESEEIPELEESLSDVLATKDFDTADLDAGREYVMNYVTFTHLAEGEELEGGHVEEGHEEAEQEEAVEVDEIEVEKSTTNWFSWGLAGLFFITTIIGFTRKKA</sequence>
<feature type="chain" id="PRO_5012184502" description="LysM domain-containing protein" evidence="2">
    <location>
        <begin position="29"/>
        <end position="241"/>
    </location>
</feature>
<protein>
    <recommendedName>
        <fullName evidence="5">LysM domain-containing protein</fullName>
    </recommendedName>
</protein>
<keyword evidence="4" id="KW-1185">Reference proteome</keyword>
<keyword evidence="1" id="KW-1133">Transmembrane helix</keyword>
<evidence type="ECO:0000256" key="2">
    <source>
        <dbReference type="SAM" id="SignalP"/>
    </source>
</evidence>
<gene>
    <name evidence="3" type="ORF">SAMN05878443_0081</name>
</gene>
<dbReference type="AlphaFoldDB" id="A0A1N6EMB0"/>
<evidence type="ECO:0000256" key="1">
    <source>
        <dbReference type="SAM" id="Phobius"/>
    </source>
</evidence>
<dbReference type="InterPro" id="IPR045613">
    <property type="entry name" value="DUF6448"/>
</dbReference>